<organism evidence="1 2">
    <name type="scientific">Leptospira fainei serovar Hurstbridge str. BUT 6</name>
    <dbReference type="NCBI Taxonomy" id="1193011"/>
    <lineage>
        <taxon>Bacteria</taxon>
        <taxon>Pseudomonadati</taxon>
        <taxon>Spirochaetota</taxon>
        <taxon>Spirochaetia</taxon>
        <taxon>Leptospirales</taxon>
        <taxon>Leptospiraceae</taxon>
        <taxon>Leptospira</taxon>
    </lineage>
</organism>
<protein>
    <submittedName>
        <fullName evidence="1">Uncharacterized protein</fullName>
    </submittedName>
</protein>
<evidence type="ECO:0000313" key="1">
    <source>
        <dbReference type="EMBL" id="EPG75005.1"/>
    </source>
</evidence>
<name>S3VEV6_9LEPT</name>
<keyword evidence="2" id="KW-1185">Reference proteome</keyword>
<dbReference type="Proteomes" id="UP000014540">
    <property type="component" value="Unassembled WGS sequence"/>
</dbReference>
<dbReference type="AlphaFoldDB" id="S3VEV6"/>
<evidence type="ECO:0000313" key="2">
    <source>
        <dbReference type="Proteomes" id="UP000014540"/>
    </source>
</evidence>
<gene>
    <name evidence="1" type="ORF">LEP1GSC058_1630</name>
</gene>
<accession>S3VEV6</accession>
<sequence>MFFEYSIGIISDRIFKSLHQLFDSDFSEFLFVGISLFDET</sequence>
<dbReference type="EMBL" id="AKWZ02000006">
    <property type="protein sequence ID" value="EPG75005.1"/>
    <property type="molecule type" value="Genomic_DNA"/>
</dbReference>
<proteinExistence type="predicted"/>
<comment type="caution">
    <text evidence="1">The sequence shown here is derived from an EMBL/GenBank/DDBJ whole genome shotgun (WGS) entry which is preliminary data.</text>
</comment>
<reference evidence="1" key="1">
    <citation type="submission" date="2013-04" db="EMBL/GenBank/DDBJ databases">
        <authorList>
            <person name="Harkins D.M."/>
            <person name="Durkin A.S."/>
            <person name="Selengut J.D."/>
            <person name="Sanka R."/>
            <person name="DePew J."/>
            <person name="Purushe J."/>
            <person name="Ahmed A."/>
            <person name="van der Linden H."/>
            <person name="Goris M.G.A."/>
            <person name="Hartskeerl R.A."/>
            <person name="Vinetz J.M."/>
            <person name="Sutton G.G."/>
            <person name="Nelson W.C."/>
            <person name="Fouts D.E."/>
        </authorList>
    </citation>
    <scope>NUCLEOTIDE SEQUENCE [LARGE SCALE GENOMIC DNA]</scope>
    <source>
        <strain evidence="1">BUT 6</strain>
    </source>
</reference>